<dbReference type="SUPFAM" id="SSF143100">
    <property type="entry name" value="TTHA1013/TTHA0281-like"/>
    <property type="match status" value="1"/>
</dbReference>
<dbReference type="InterPro" id="IPR031807">
    <property type="entry name" value="HicB-like"/>
</dbReference>
<sequence length="84" mass="8829">MATQRTYTVIFKPEPEGGFTTIVPSLPGCVTYGKDLPEARAMAADAIAGYVASLKKHGDPVPSDDASFIASVGIDLVPQARSYV</sequence>
<dbReference type="EMBL" id="LCOY01000013">
    <property type="protein sequence ID" value="KKU88123.1"/>
    <property type="molecule type" value="Genomic_DNA"/>
</dbReference>
<gene>
    <name evidence="2" type="ORF">UY16_C0013G0033</name>
</gene>
<proteinExistence type="predicted"/>
<organism evidence="2 3">
    <name type="scientific">Candidatus Gottesmanbacteria bacterium GW2011_GWA2_47_9</name>
    <dbReference type="NCBI Taxonomy" id="1618445"/>
    <lineage>
        <taxon>Bacteria</taxon>
        <taxon>Candidatus Gottesmaniibacteriota</taxon>
    </lineage>
</organism>
<dbReference type="Pfam" id="PF15919">
    <property type="entry name" value="HicB_lk_antitox"/>
    <property type="match status" value="1"/>
</dbReference>
<dbReference type="InterPro" id="IPR035069">
    <property type="entry name" value="TTHA1013/TTHA0281-like"/>
</dbReference>
<comment type="caution">
    <text evidence="2">The sequence shown here is derived from an EMBL/GenBank/DDBJ whole genome shotgun (WGS) entry which is preliminary data.</text>
</comment>
<accession>A0A0G1WCS8</accession>
<dbReference type="Gene3D" id="3.30.160.250">
    <property type="match status" value="1"/>
</dbReference>
<evidence type="ECO:0000259" key="1">
    <source>
        <dbReference type="Pfam" id="PF15919"/>
    </source>
</evidence>
<evidence type="ECO:0000313" key="2">
    <source>
        <dbReference type="EMBL" id="KKU88123.1"/>
    </source>
</evidence>
<name>A0A0G1WCS8_9BACT</name>
<dbReference type="Proteomes" id="UP000034739">
    <property type="component" value="Unassembled WGS sequence"/>
</dbReference>
<evidence type="ECO:0000313" key="3">
    <source>
        <dbReference type="Proteomes" id="UP000034739"/>
    </source>
</evidence>
<dbReference type="AlphaFoldDB" id="A0A0G1WCS8"/>
<reference evidence="2 3" key="1">
    <citation type="journal article" date="2015" name="Nature">
        <title>rRNA introns, odd ribosomes, and small enigmatic genomes across a large radiation of phyla.</title>
        <authorList>
            <person name="Brown C.T."/>
            <person name="Hug L.A."/>
            <person name="Thomas B.C."/>
            <person name="Sharon I."/>
            <person name="Castelle C.J."/>
            <person name="Singh A."/>
            <person name="Wilkins M.J."/>
            <person name="Williams K.H."/>
            <person name="Banfield J.F."/>
        </authorList>
    </citation>
    <scope>NUCLEOTIDE SEQUENCE [LARGE SCALE GENOMIC DNA]</scope>
</reference>
<feature type="domain" description="HicB-like antitoxin of toxin-antitoxin system" evidence="1">
    <location>
        <begin position="7"/>
        <end position="63"/>
    </location>
</feature>
<protein>
    <recommendedName>
        <fullName evidence="1">HicB-like antitoxin of toxin-antitoxin system domain-containing protein</fullName>
    </recommendedName>
</protein>